<evidence type="ECO:0000259" key="7">
    <source>
        <dbReference type="Pfam" id="PF20649"/>
    </source>
</evidence>
<comment type="subcellular location">
    <subcellularLocation>
        <location evidence="1">Golgi apparatus membrane</location>
        <topology evidence="1">Peripheral membrane protein</topology>
    </subcellularLocation>
</comment>
<evidence type="ECO:0000256" key="5">
    <source>
        <dbReference type="SAM" id="MobiDB-lite"/>
    </source>
</evidence>
<dbReference type="Proteomes" id="UP000076842">
    <property type="component" value="Unassembled WGS sequence"/>
</dbReference>
<dbReference type="InterPro" id="IPR048485">
    <property type="entry name" value="COG5_helical"/>
</dbReference>
<dbReference type="STRING" id="1353952.A0A165FSC7"/>
<feature type="domain" description="Conserved oligomeric Golgi complex subunit 5 N-terminal" evidence="6">
    <location>
        <begin position="12"/>
        <end position="173"/>
    </location>
</feature>
<evidence type="ECO:0000256" key="4">
    <source>
        <dbReference type="ARBA" id="ARBA00023136"/>
    </source>
</evidence>
<evidence type="ECO:0000256" key="3">
    <source>
        <dbReference type="ARBA" id="ARBA00023034"/>
    </source>
</evidence>
<keyword evidence="9" id="KW-1185">Reference proteome</keyword>
<gene>
    <name evidence="8" type="ORF">CALCODRAFT_483362</name>
</gene>
<reference evidence="8 9" key="1">
    <citation type="journal article" date="2016" name="Mol. Biol. Evol.">
        <title>Comparative Genomics of Early-Diverging Mushroom-Forming Fungi Provides Insights into the Origins of Lignocellulose Decay Capabilities.</title>
        <authorList>
            <person name="Nagy L.G."/>
            <person name="Riley R."/>
            <person name="Tritt A."/>
            <person name="Adam C."/>
            <person name="Daum C."/>
            <person name="Floudas D."/>
            <person name="Sun H."/>
            <person name="Yadav J.S."/>
            <person name="Pangilinan J."/>
            <person name="Larsson K.H."/>
            <person name="Matsuura K."/>
            <person name="Barry K."/>
            <person name="Labutti K."/>
            <person name="Kuo R."/>
            <person name="Ohm R.A."/>
            <person name="Bhattacharya S.S."/>
            <person name="Shirouzu T."/>
            <person name="Yoshinaga Y."/>
            <person name="Martin F.M."/>
            <person name="Grigoriev I.V."/>
            <person name="Hibbett D.S."/>
        </authorList>
    </citation>
    <scope>NUCLEOTIDE SEQUENCE [LARGE SCALE GENOMIC DNA]</scope>
    <source>
        <strain evidence="8 9">HHB12733</strain>
    </source>
</reference>
<evidence type="ECO:0000259" key="6">
    <source>
        <dbReference type="Pfam" id="PF10392"/>
    </source>
</evidence>
<feature type="region of interest" description="Disordered" evidence="5">
    <location>
        <begin position="33"/>
        <end position="64"/>
    </location>
</feature>
<evidence type="ECO:0000313" key="9">
    <source>
        <dbReference type="Proteomes" id="UP000076842"/>
    </source>
</evidence>
<sequence>MSSDAPVDYDIFAHPSFDSNDYANAILAREPYNPSLPTTTTAAGTSKSKTSQPLARPGGPLNLSSEAGKEDISLALAKLNFAIDDVAKQLQNVVVTHHEALLAQASTVTDLERNLGSVRHGLNQVETSLDRLKSKIQLPHALLSAHVVRLSRLQTATDVLRRTSRFVIIARRLELQMAEVEQEPAQENGNGVLEVLEGDKERAIAKAALSIAELVSLYSSPSEASPDSETASPGTPRVALNQVRAVARHIPFIESSRTRVTTEMETMVSYGLRDLDQSLLASSLQTAYNLGVLPKLVQSLMADLTGAVDDRIRAAFDVNRISRETEVKQVPASSVPSLMYKSRVRTEPTNVTAPQWTQALWARLELLVEDMASCCVKVYTLEKVLQRKRDPATGTVFLDEGMKLLENKPSSTFWMAVSQAIEKHARENSRNSTFLQQTLSTSYPRLLRLFHDFFAKIAVHTDTVYTLSQQSPETVLILRSISQFETLYLSRATVRLNEAVSAVVANKDSTLLIRTLANELDKARFDPLLARSVARNVVGALDNLITRLDSQVIKDRLATSLQGPGATIQQIGNAQVISTLYQTWLRLCRLQDEFHESVWVILEPSTRMIQAAYQRAAEPLLSAVRRETAAIIARLHRVDYGKPFEATVGGASSVYMDDLLGKLNLVRTEIFPRFDIGELRNEWVISITKHVLKHFVLHASIASPLGEGGKLQLTSDMAQLEFALNQFVSTGDGSGKRGSGLKLEMAGDDFRALRGFRPLLFIDPPNLASPQHTAGLPPLIVLHHILVLSPLPMPHITHGWTEAEYVRWVDTHSPSEAWDLIEVGLNRWEKNPSGTELEKAEKEKAEEYLALARTVLTHARDPASYTSTAVNGRK</sequence>
<dbReference type="PANTHER" id="PTHR13228:SF3">
    <property type="entry name" value="CONSERVED OLIGOMERIC GOLGI COMPLEX SUBUNIT 5"/>
    <property type="match status" value="1"/>
</dbReference>
<organism evidence="8 9">
    <name type="scientific">Calocera cornea HHB12733</name>
    <dbReference type="NCBI Taxonomy" id="1353952"/>
    <lineage>
        <taxon>Eukaryota</taxon>
        <taxon>Fungi</taxon>
        <taxon>Dikarya</taxon>
        <taxon>Basidiomycota</taxon>
        <taxon>Agaricomycotina</taxon>
        <taxon>Dacrymycetes</taxon>
        <taxon>Dacrymycetales</taxon>
        <taxon>Dacrymycetaceae</taxon>
        <taxon>Calocera</taxon>
    </lineage>
</organism>
<feature type="domain" description="Conserved oligomeric Golgi complex subunit 5 helical" evidence="7">
    <location>
        <begin position="240"/>
        <end position="454"/>
    </location>
</feature>
<evidence type="ECO:0000256" key="2">
    <source>
        <dbReference type="ARBA" id="ARBA00020974"/>
    </source>
</evidence>
<dbReference type="InterPro" id="IPR019465">
    <property type="entry name" value="Cog5"/>
</dbReference>
<dbReference type="GO" id="GO:0017119">
    <property type="term" value="C:Golgi transport complex"/>
    <property type="evidence" value="ECO:0007669"/>
    <property type="project" value="InterPro"/>
</dbReference>
<protein>
    <recommendedName>
        <fullName evidence="2">Conserved oligomeric Golgi complex subunit 5</fullName>
    </recommendedName>
</protein>
<keyword evidence="3" id="KW-0333">Golgi apparatus</keyword>
<keyword evidence="4" id="KW-0472">Membrane</keyword>
<evidence type="ECO:0000313" key="8">
    <source>
        <dbReference type="EMBL" id="KZT57143.1"/>
    </source>
</evidence>
<dbReference type="GO" id="GO:0000139">
    <property type="term" value="C:Golgi membrane"/>
    <property type="evidence" value="ECO:0007669"/>
    <property type="project" value="UniProtKB-SubCell"/>
</dbReference>
<dbReference type="OrthoDB" id="18786at2759"/>
<dbReference type="Pfam" id="PF10392">
    <property type="entry name" value="COG5_N"/>
    <property type="match status" value="1"/>
</dbReference>
<dbReference type="AlphaFoldDB" id="A0A165FSC7"/>
<dbReference type="Pfam" id="PF20649">
    <property type="entry name" value="COG5_C"/>
    <property type="match status" value="1"/>
</dbReference>
<dbReference type="EMBL" id="KV423967">
    <property type="protein sequence ID" value="KZT57143.1"/>
    <property type="molecule type" value="Genomic_DNA"/>
</dbReference>
<dbReference type="GO" id="GO:0006891">
    <property type="term" value="P:intra-Golgi vesicle-mediated transport"/>
    <property type="evidence" value="ECO:0007669"/>
    <property type="project" value="InterPro"/>
</dbReference>
<dbReference type="InterPro" id="IPR049176">
    <property type="entry name" value="COG5_N"/>
</dbReference>
<proteinExistence type="predicted"/>
<evidence type="ECO:0000256" key="1">
    <source>
        <dbReference type="ARBA" id="ARBA00004395"/>
    </source>
</evidence>
<accession>A0A165FSC7</accession>
<feature type="compositionally biased region" description="Low complexity" evidence="5">
    <location>
        <begin position="38"/>
        <end position="51"/>
    </location>
</feature>
<dbReference type="PANTHER" id="PTHR13228">
    <property type="entry name" value="CONSERVED OLIGOMERIC GOLGI COMPLEX COMPONENT 5"/>
    <property type="match status" value="1"/>
</dbReference>
<dbReference type="InParanoid" id="A0A165FSC7"/>
<name>A0A165FSC7_9BASI</name>